<dbReference type="PROSITE" id="PS51085">
    <property type="entry name" value="2FE2S_FER_2"/>
    <property type="match status" value="1"/>
</dbReference>
<dbReference type="GO" id="GO:0051537">
    <property type="term" value="F:2 iron, 2 sulfur cluster binding"/>
    <property type="evidence" value="ECO:0007669"/>
    <property type="project" value="UniProtKB-KW"/>
</dbReference>
<dbReference type="InterPro" id="IPR006058">
    <property type="entry name" value="2Fe2S_fd_BS"/>
</dbReference>
<sequence length="103" mass="11386">MYKVKLHARGQLFEYSCSSTVTPLQAARNQFIPIPTGCKQGGCGMCKIKVLEGEYSQEVIRSHEALSDAELENGYALACCMVPKSDLHIITAEDYAKTEKVEI</sequence>
<dbReference type="Gene3D" id="3.10.20.30">
    <property type="match status" value="1"/>
</dbReference>
<keyword evidence="6" id="KW-0408">Iron</keyword>
<keyword evidence="7" id="KW-0411">Iron-sulfur</keyword>
<dbReference type="PANTHER" id="PTHR43112:SF3">
    <property type="entry name" value="FERREDOXIN-2, CHLOROPLASTIC"/>
    <property type="match status" value="1"/>
</dbReference>
<dbReference type="OrthoDB" id="9810588at2"/>
<evidence type="ECO:0000256" key="3">
    <source>
        <dbReference type="ARBA" id="ARBA00022714"/>
    </source>
</evidence>
<comment type="caution">
    <text evidence="10">The sequence shown here is derived from an EMBL/GenBank/DDBJ whole genome shotgun (WGS) entry which is preliminary data.</text>
</comment>
<dbReference type="InterPro" id="IPR036010">
    <property type="entry name" value="2Fe-2S_ferredoxin-like_sf"/>
</dbReference>
<keyword evidence="3" id="KW-0001">2Fe-2S</keyword>
<dbReference type="Proteomes" id="UP000326671">
    <property type="component" value="Unassembled WGS sequence"/>
</dbReference>
<dbReference type="SUPFAM" id="SSF54292">
    <property type="entry name" value="2Fe-2S ferredoxin-like"/>
    <property type="match status" value="1"/>
</dbReference>
<dbReference type="EMBL" id="VYKL01000010">
    <property type="protein sequence ID" value="KAA9028591.1"/>
    <property type="molecule type" value="Genomic_DNA"/>
</dbReference>
<evidence type="ECO:0000256" key="2">
    <source>
        <dbReference type="ARBA" id="ARBA00022448"/>
    </source>
</evidence>
<evidence type="ECO:0000256" key="1">
    <source>
        <dbReference type="ARBA" id="ARBA00007874"/>
    </source>
</evidence>
<dbReference type="CDD" id="cd00207">
    <property type="entry name" value="fer2"/>
    <property type="match status" value="1"/>
</dbReference>
<dbReference type="RefSeq" id="WP_150438843.1">
    <property type="nucleotide sequence ID" value="NZ_VYKL01000010.1"/>
</dbReference>
<protein>
    <submittedName>
        <fullName evidence="10">2Fe-2S iron-sulfur cluster binding domain-containing protein</fullName>
    </submittedName>
</protein>
<gene>
    <name evidence="10" type="ORF">F4V44_04795</name>
</gene>
<keyword evidence="4" id="KW-0479">Metal-binding</keyword>
<evidence type="ECO:0000256" key="8">
    <source>
        <dbReference type="ARBA" id="ARBA00034078"/>
    </source>
</evidence>
<dbReference type="GO" id="GO:0046872">
    <property type="term" value="F:metal ion binding"/>
    <property type="evidence" value="ECO:0007669"/>
    <property type="project" value="UniProtKB-KW"/>
</dbReference>
<organism evidence="10 11">
    <name type="scientific">Niallia endozanthoxylica</name>
    <dbReference type="NCBI Taxonomy" id="2036016"/>
    <lineage>
        <taxon>Bacteria</taxon>
        <taxon>Bacillati</taxon>
        <taxon>Bacillota</taxon>
        <taxon>Bacilli</taxon>
        <taxon>Bacillales</taxon>
        <taxon>Bacillaceae</taxon>
        <taxon>Niallia</taxon>
    </lineage>
</organism>
<comment type="similarity">
    <text evidence="1">Belongs to the 2Fe2S plant-type ferredoxin family.</text>
</comment>
<proteinExistence type="inferred from homology"/>
<keyword evidence="11" id="KW-1185">Reference proteome</keyword>
<evidence type="ECO:0000313" key="10">
    <source>
        <dbReference type="EMBL" id="KAA9028591.1"/>
    </source>
</evidence>
<feature type="domain" description="2Fe-2S ferredoxin-type" evidence="9">
    <location>
        <begin position="2"/>
        <end position="95"/>
    </location>
</feature>
<dbReference type="InterPro" id="IPR001041">
    <property type="entry name" value="2Fe-2S_ferredoxin-type"/>
</dbReference>
<dbReference type="PANTHER" id="PTHR43112">
    <property type="entry name" value="FERREDOXIN"/>
    <property type="match status" value="1"/>
</dbReference>
<evidence type="ECO:0000256" key="4">
    <source>
        <dbReference type="ARBA" id="ARBA00022723"/>
    </source>
</evidence>
<evidence type="ECO:0000256" key="7">
    <source>
        <dbReference type="ARBA" id="ARBA00023014"/>
    </source>
</evidence>
<reference evidence="10 11" key="1">
    <citation type="submission" date="2019-09" db="EMBL/GenBank/DDBJ databases">
        <title>Whole genome sequences of isolates from the Mars Exploration Rovers.</title>
        <authorList>
            <person name="Seuylemezian A."/>
            <person name="Vaishampayan P."/>
        </authorList>
    </citation>
    <scope>NUCLEOTIDE SEQUENCE [LARGE SCALE GENOMIC DNA]</scope>
    <source>
        <strain evidence="10 11">MER_TA_151</strain>
    </source>
</reference>
<evidence type="ECO:0000313" key="11">
    <source>
        <dbReference type="Proteomes" id="UP000326671"/>
    </source>
</evidence>
<comment type="cofactor">
    <cofactor evidence="8">
        <name>[2Fe-2S] cluster</name>
        <dbReference type="ChEBI" id="CHEBI:190135"/>
    </cofactor>
</comment>
<dbReference type="Pfam" id="PF00111">
    <property type="entry name" value="Fer2"/>
    <property type="match status" value="1"/>
</dbReference>
<keyword evidence="2" id="KW-0813">Transport</keyword>
<dbReference type="InterPro" id="IPR012675">
    <property type="entry name" value="Beta-grasp_dom_sf"/>
</dbReference>
<dbReference type="AlphaFoldDB" id="A0A5J5HZR7"/>
<evidence type="ECO:0000259" key="9">
    <source>
        <dbReference type="PROSITE" id="PS51085"/>
    </source>
</evidence>
<keyword evidence="5" id="KW-0249">Electron transport</keyword>
<evidence type="ECO:0000256" key="6">
    <source>
        <dbReference type="ARBA" id="ARBA00023004"/>
    </source>
</evidence>
<accession>A0A5J5HZR7</accession>
<dbReference type="PROSITE" id="PS00197">
    <property type="entry name" value="2FE2S_FER_1"/>
    <property type="match status" value="1"/>
</dbReference>
<evidence type="ECO:0000256" key="5">
    <source>
        <dbReference type="ARBA" id="ARBA00022982"/>
    </source>
</evidence>
<name>A0A5J5HZR7_9BACI</name>